<dbReference type="Proteomes" id="UP000320496">
    <property type="component" value="Chromosome"/>
</dbReference>
<organism evidence="1 2">
    <name type="scientific">Maioricimonas rarisocia</name>
    <dbReference type="NCBI Taxonomy" id="2528026"/>
    <lineage>
        <taxon>Bacteria</taxon>
        <taxon>Pseudomonadati</taxon>
        <taxon>Planctomycetota</taxon>
        <taxon>Planctomycetia</taxon>
        <taxon>Planctomycetales</taxon>
        <taxon>Planctomycetaceae</taxon>
        <taxon>Maioricimonas</taxon>
    </lineage>
</organism>
<dbReference type="AlphaFoldDB" id="A0A517ZAU3"/>
<dbReference type="EMBL" id="CP036275">
    <property type="protein sequence ID" value="QDU39626.1"/>
    <property type="molecule type" value="Genomic_DNA"/>
</dbReference>
<dbReference type="RefSeq" id="WP_145370792.1">
    <property type="nucleotide sequence ID" value="NZ_CP036275.1"/>
</dbReference>
<dbReference type="OrthoDB" id="9846566at2"/>
<accession>A0A517ZAU3</accession>
<proteinExistence type="predicted"/>
<evidence type="ECO:0000313" key="1">
    <source>
        <dbReference type="EMBL" id="QDU39626.1"/>
    </source>
</evidence>
<keyword evidence="2" id="KW-1185">Reference proteome</keyword>
<protein>
    <submittedName>
        <fullName evidence="1">Uncharacterized protein</fullName>
    </submittedName>
</protein>
<sequence>MQLFLTPLRLSQCLRYCYFSTLLILATCVRPALVVAEEPSPESFRDSDPADFGIVIRLSEQLFQKPGQDVARVSQVRETVLGVHNVGTANVSGTLIPDFRPKQDGIAMDLVFSGTSVSRTVGRQRSARIHSTTSTRVVVRTPVNFELESGFTSGPSVAEASLLSGRRCIGTDAHGLRGLIVRRVARRRIREQQYQIQVASERATGHRVAEETELEVRERLRVWNSHWEPLRQIIVAQPWYSEDRDVHYASDEKHLLLYIEGDPSRSDGDLPRERTIRFPPKTLPPAKAGGLVDVVIYDDPSQKAKVAAVLALVEAMIDEYTANQPIADRVSFETSVGRNWTMLSVGTEEASGKAD</sequence>
<evidence type="ECO:0000313" key="2">
    <source>
        <dbReference type="Proteomes" id="UP000320496"/>
    </source>
</evidence>
<name>A0A517ZAU3_9PLAN</name>
<dbReference type="KEGG" id="mri:Mal4_39720"/>
<gene>
    <name evidence="1" type="ORF">Mal4_39720</name>
</gene>
<reference evidence="1 2" key="1">
    <citation type="submission" date="2019-02" db="EMBL/GenBank/DDBJ databases">
        <title>Deep-cultivation of Planctomycetes and their phenomic and genomic characterization uncovers novel biology.</title>
        <authorList>
            <person name="Wiegand S."/>
            <person name="Jogler M."/>
            <person name="Boedeker C."/>
            <person name="Pinto D."/>
            <person name="Vollmers J."/>
            <person name="Rivas-Marin E."/>
            <person name="Kohn T."/>
            <person name="Peeters S.H."/>
            <person name="Heuer A."/>
            <person name="Rast P."/>
            <person name="Oberbeckmann S."/>
            <person name="Bunk B."/>
            <person name="Jeske O."/>
            <person name="Meyerdierks A."/>
            <person name="Storesund J.E."/>
            <person name="Kallscheuer N."/>
            <person name="Luecker S."/>
            <person name="Lage O.M."/>
            <person name="Pohl T."/>
            <person name="Merkel B.J."/>
            <person name="Hornburger P."/>
            <person name="Mueller R.-W."/>
            <person name="Bruemmer F."/>
            <person name="Labrenz M."/>
            <person name="Spormann A.M."/>
            <person name="Op den Camp H."/>
            <person name="Overmann J."/>
            <person name="Amann R."/>
            <person name="Jetten M.S.M."/>
            <person name="Mascher T."/>
            <person name="Medema M.H."/>
            <person name="Devos D.P."/>
            <person name="Kaster A.-K."/>
            <person name="Ovreas L."/>
            <person name="Rohde M."/>
            <person name="Galperin M.Y."/>
            <person name="Jogler C."/>
        </authorList>
    </citation>
    <scope>NUCLEOTIDE SEQUENCE [LARGE SCALE GENOMIC DNA]</scope>
    <source>
        <strain evidence="1 2">Mal4</strain>
    </source>
</reference>